<dbReference type="eggNOG" id="arCOG00130">
    <property type="taxonomic scope" value="Archaea"/>
</dbReference>
<dbReference type="PANTHER" id="PTHR43129">
    <property type="entry name" value="FOSMIDOMYCIN RESISTANCE PROTEIN"/>
    <property type="match status" value="1"/>
</dbReference>
<feature type="transmembrane region" description="Helical" evidence="1">
    <location>
        <begin position="75"/>
        <end position="93"/>
    </location>
</feature>
<feature type="transmembrane region" description="Helical" evidence="1">
    <location>
        <begin position="7"/>
        <end position="33"/>
    </location>
</feature>
<feature type="transmembrane region" description="Helical" evidence="1">
    <location>
        <begin position="39"/>
        <end position="63"/>
    </location>
</feature>
<dbReference type="AlphaFoldDB" id="L0AAX1"/>
<dbReference type="HOGENOM" id="CLU_705185_0_0_2"/>
<keyword evidence="1" id="KW-0812">Transmembrane</keyword>
<dbReference type="InterPro" id="IPR022324">
    <property type="entry name" value="Bacilysin_exporter_BacE_put"/>
</dbReference>
<dbReference type="InterPro" id="IPR036259">
    <property type="entry name" value="MFS_trans_sf"/>
</dbReference>
<dbReference type="RefSeq" id="WP_015232461.1">
    <property type="nucleotide sequence ID" value="NC_019791.1"/>
</dbReference>
<evidence type="ECO:0000313" key="3">
    <source>
        <dbReference type="EMBL" id="AFZ70564.1"/>
    </source>
</evidence>
<feature type="transmembrane region" description="Helical" evidence="1">
    <location>
        <begin position="246"/>
        <end position="265"/>
    </location>
</feature>
<evidence type="ECO:0000259" key="2">
    <source>
        <dbReference type="PROSITE" id="PS50850"/>
    </source>
</evidence>
<feature type="transmembrane region" description="Helical" evidence="1">
    <location>
        <begin position="137"/>
        <end position="159"/>
    </location>
</feature>
<dbReference type="PANTHER" id="PTHR43129:SF1">
    <property type="entry name" value="FOSMIDOMYCIN RESISTANCE PROTEIN"/>
    <property type="match status" value="1"/>
</dbReference>
<feature type="transmembrane region" description="Helical" evidence="1">
    <location>
        <begin position="335"/>
        <end position="358"/>
    </location>
</feature>
<dbReference type="Proteomes" id="UP000010469">
    <property type="component" value="Chromosome"/>
</dbReference>
<dbReference type="OrthoDB" id="29061at2157"/>
<feature type="transmembrane region" description="Helical" evidence="1">
    <location>
        <begin position="165"/>
        <end position="186"/>
    </location>
</feature>
<dbReference type="Pfam" id="PF07690">
    <property type="entry name" value="MFS_1"/>
    <property type="match status" value="1"/>
</dbReference>
<proteinExistence type="predicted"/>
<dbReference type="Gene3D" id="1.20.1250.20">
    <property type="entry name" value="MFS general substrate transporter like domains"/>
    <property type="match status" value="2"/>
</dbReference>
<dbReference type="SUPFAM" id="SSF103473">
    <property type="entry name" value="MFS general substrate transporter"/>
    <property type="match status" value="1"/>
</dbReference>
<keyword evidence="4" id="KW-1185">Reference proteome</keyword>
<dbReference type="PRINTS" id="PR01988">
    <property type="entry name" value="EXPORTERBACE"/>
</dbReference>
<name>L0AAX1_CALLD</name>
<feature type="transmembrane region" description="Helical" evidence="1">
    <location>
        <begin position="99"/>
        <end position="116"/>
    </location>
</feature>
<dbReference type="InterPro" id="IPR011701">
    <property type="entry name" value="MFS"/>
</dbReference>
<gene>
    <name evidence="3" type="ordered locus">Calag_0823</name>
</gene>
<accession>L0AAX1</accession>
<sequence length="390" mass="42783">MDNKRRALIYTSLGHFLNDSFIIVFSILIAYYLDMKISASYLGVMGALINILSGLISMWVGIIADRRGVHAKLMLLGYALIGLSIILYAISFLYIKYDLIFIAIASIFLGTGLSFYHPLGGSILQHTFDPRDSPRALGINGSFGSIGRALFPVILVFTINYLGGPLALSIIGIYTFIIGFIVFYGLNPIKIEYKINKDSTNKVSLSSYYYVLIPLAIVIFIRAMFISGVQTYVPTYLSHLLNSKEIMSIILTVSYATAIFGQPYFGKLTGDIGGRKVVFLTTILATLFYIGFLLIKIKIIMALMFVLFSLFAFSGFPVLLGYVGQIVDRNVSAQANSLIWGIGNTIGGAIGILIGGLLLNKIGFYNDMLIFAIIAVISTALLPLIPSKRK</sequence>
<keyword evidence="1" id="KW-1133">Transmembrane helix</keyword>
<dbReference type="EMBL" id="CP003378">
    <property type="protein sequence ID" value="AFZ70564.1"/>
    <property type="molecule type" value="Genomic_DNA"/>
</dbReference>
<evidence type="ECO:0000256" key="1">
    <source>
        <dbReference type="SAM" id="Phobius"/>
    </source>
</evidence>
<protein>
    <submittedName>
        <fullName evidence="3">Arabinose efflux permease family protein</fullName>
    </submittedName>
</protein>
<dbReference type="STRING" id="1056495.Calag_0823"/>
<feature type="transmembrane region" description="Helical" evidence="1">
    <location>
        <begin position="277"/>
        <end position="295"/>
    </location>
</feature>
<dbReference type="GeneID" id="14212083"/>
<feature type="transmembrane region" description="Helical" evidence="1">
    <location>
        <begin position="364"/>
        <end position="385"/>
    </location>
</feature>
<dbReference type="KEGG" id="clg:Calag_0823"/>
<dbReference type="PROSITE" id="PS50850">
    <property type="entry name" value="MFS"/>
    <property type="match status" value="1"/>
</dbReference>
<dbReference type="InterPro" id="IPR020846">
    <property type="entry name" value="MFS_dom"/>
</dbReference>
<feature type="transmembrane region" description="Helical" evidence="1">
    <location>
        <begin position="301"/>
        <end position="323"/>
    </location>
</feature>
<dbReference type="GO" id="GO:0022857">
    <property type="term" value="F:transmembrane transporter activity"/>
    <property type="evidence" value="ECO:0007669"/>
    <property type="project" value="InterPro"/>
</dbReference>
<keyword evidence="1" id="KW-0472">Membrane</keyword>
<dbReference type="InParanoid" id="L0AAX1"/>
<feature type="transmembrane region" description="Helical" evidence="1">
    <location>
        <begin position="207"/>
        <end position="226"/>
    </location>
</feature>
<feature type="domain" description="Major facilitator superfamily (MFS) profile" evidence="2">
    <location>
        <begin position="7"/>
        <end position="390"/>
    </location>
</feature>
<evidence type="ECO:0000313" key="4">
    <source>
        <dbReference type="Proteomes" id="UP000010469"/>
    </source>
</evidence>
<dbReference type="GO" id="GO:0005886">
    <property type="term" value="C:plasma membrane"/>
    <property type="evidence" value="ECO:0007669"/>
    <property type="project" value="TreeGrafter"/>
</dbReference>
<organism evidence="3 4">
    <name type="scientific">Caldisphaera lagunensis (strain DSM 15908 / JCM 11604 / ANMR 0165 / IC-154)</name>
    <dbReference type="NCBI Taxonomy" id="1056495"/>
    <lineage>
        <taxon>Archaea</taxon>
        <taxon>Thermoproteota</taxon>
        <taxon>Thermoprotei</taxon>
        <taxon>Acidilobales</taxon>
        <taxon>Caldisphaeraceae</taxon>
        <taxon>Caldisphaera</taxon>
    </lineage>
</organism>
<reference evidence="4" key="1">
    <citation type="submission" date="2012-03" db="EMBL/GenBank/DDBJ databases">
        <title>Complete genome of Caldisphaera lagunensis DSM 15908.</title>
        <authorList>
            <person name="Lucas S."/>
            <person name="Copeland A."/>
            <person name="Lapidus A."/>
            <person name="Glavina del Rio T."/>
            <person name="Dalin E."/>
            <person name="Tice H."/>
            <person name="Bruce D."/>
            <person name="Goodwin L."/>
            <person name="Pitluck S."/>
            <person name="Peters L."/>
            <person name="Mikhailova N."/>
            <person name="Teshima H."/>
            <person name="Kyrpides N."/>
            <person name="Mavromatis K."/>
            <person name="Ivanova N."/>
            <person name="Brettin T."/>
            <person name="Detter J.C."/>
            <person name="Han C."/>
            <person name="Larimer F."/>
            <person name="Land M."/>
            <person name="Hauser L."/>
            <person name="Markowitz V."/>
            <person name="Cheng J.-F."/>
            <person name="Hugenholtz P."/>
            <person name="Woyke T."/>
            <person name="Wu D."/>
            <person name="Spring S."/>
            <person name="Schroeder M."/>
            <person name="Brambilla E."/>
            <person name="Klenk H.-P."/>
            <person name="Eisen J.A."/>
        </authorList>
    </citation>
    <scope>NUCLEOTIDE SEQUENCE [LARGE SCALE GENOMIC DNA]</scope>
    <source>
        <strain evidence="4">DSM 15908 / JCM 11604 / IC-154</strain>
    </source>
</reference>